<sequence length="468" mass="51615">MGATQSVQEVEEEDEEEEEEENGINGEPSIRSGLELDKDLIKKVLEQEPEMLCHASASPLSPQLSTLGTPRLGPSIKVWDPYNVLAPPSPLPPPPGFSRSFSSNGMEDDRFVTEVFLISHGECELNLRPDLVGGRCPQAALTPNGKRQARALAVFLNSQRVSFSAVHSSPLDRARSMAVSVCQLTTHIWDEKLRHIELIGLWDRMKAVSAICITTVTVPHWLGHLTGLEAEMNFPVGQIQSSDALAEMSQGDWEGCPRSEIYTAELLSFIERVQPDFSAPSGESLRQVEFQMVSFLNGTVLGLPEKSRAFYSFSSHNQSESQGFAHHSSHVSTNSVHDREGPSLPPPNWDLLHRQRQGLLRKKSGKSRLQVVTTTGIQEVEDEISPQDVTHQSSPHDLSGRSSSSASCIGIFSHAVPIKCLLTGILGCSPLMSHKICIEDSSVTVLQHSWRTGWQIKRLNDTAHLRLM</sequence>
<keyword evidence="3" id="KW-1185">Reference proteome</keyword>
<evidence type="ECO:0000313" key="2">
    <source>
        <dbReference type="EMBL" id="TQD75474.1"/>
    </source>
</evidence>
<protein>
    <recommendedName>
        <fullName evidence="4">Fructose-2,6-bisphosphatase</fullName>
    </recommendedName>
</protein>
<dbReference type="CDD" id="cd07067">
    <property type="entry name" value="HP_PGM_like"/>
    <property type="match status" value="1"/>
</dbReference>
<accession>A0A540KMM4</accession>
<proteinExistence type="predicted"/>
<dbReference type="SUPFAM" id="SSF53254">
    <property type="entry name" value="Phosphoglycerate mutase-like"/>
    <property type="match status" value="1"/>
</dbReference>
<organism evidence="2 3">
    <name type="scientific">Malus baccata</name>
    <name type="common">Siberian crab apple</name>
    <name type="synonym">Pyrus baccata</name>
    <dbReference type="NCBI Taxonomy" id="106549"/>
    <lineage>
        <taxon>Eukaryota</taxon>
        <taxon>Viridiplantae</taxon>
        <taxon>Streptophyta</taxon>
        <taxon>Embryophyta</taxon>
        <taxon>Tracheophyta</taxon>
        <taxon>Spermatophyta</taxon>
        <taxon>Magnoliopsida</taxon>
        <taxon>eudicotyledons</taxon>
        <taxon>Gunneridae</taxon>
        <taxon>Pentapetalae</taxon>
        <taxon>rosids</taxon>
        <taxon>fabids</taxon>
        <taxon>Rosales</taxon>
        <taxon>Rosaceae</taxon>
        <taxon>Amygdaloideae</taxon>
        <taxon>Maleae</taxon>
        <taxon>Malus</taxon>
    </lineage>
</organism>
<feature type="region of interest" description="Disordered" evidence="1">
    <location>
        <begin position="1"/>
        <end position="33"/>
    </location>
</feature>
<dbReference type="SMART" id="SM00855">
    <property type="entry name" value="PGAM"/>
    <property type="match status" value="1"/>
</dbReference>
<gene>
    <name evidence="2" type="ORF">C1H46_038975</name>
</gene>
<comment type="caution">
    <text evidence="2">The sequence shown here is derived from an EMBL/GenBank/DDBJ whole genome shotgun (WGS) entry which is preliminary data.</text>
</comment>
<feature type="region of interest" description="Disordered" evidence="1">
    <location>
        <begin position="380"/>
        <end position="400"/>
    </location>
</feature>
<evidence type="ECO:0000313" key="3">
    <source>
        <dbReference type="Proteomes" id="UP000315295"/>
    </source>
</evidence>
<evidence type="ECO:0000256" key="1">
    <source>
        <dbReference type="SAM" id="MobiDB-lite"/>
    </source>
</evidence>
<feature type="compositionally biased region" description="Acidic residues" evidence="1">
    <location>
        <begin position="9"/>
        <end position="22"/>
    </location>
</feature>
<dbReference type="Pfam" id="PF00300">
    <property type="entry name" value="His_Phos_1"/>
    <property type="match status" value="2"/>
</dbReference>
<dbReference type="PANTHER" id="PTHR47927">
    <property type="entry name" value="PUTATIVE-RELATED"/>
    <property type="match status" value="1"/>
</dbReference>
<feature type="region of interest" description="Disordered" evidence="1">
    <location>
        <begin position="321"/>
        <end position="350"/>
    </location>
</feature>
<evidence type="ECO:0008006" key="4">
    <source>
        <dbReference type="Google" id="ProtNLM"/>
    </source>
</evidence>
<dbReference type="Gene3D" id="3.40.50.1240">
    <property type="entry name" value="Phosphoglycerate mutase-like"/>
    <property type="match status" value="2"/>
</dbReference>
<dbReference type="STRING" id="106549.A0A540KMM4"/>
<dbReference type="InterPro" id="IPR029033">
    <property type="entry name" value="His_PPase_superfam"/>
</dbReference>
<dbReference type="PANTHER" id="PTHR47927:SF2">
    <property type="entry name" value="PHOSPHOGLYCERATE MUTASE FAMILY PROTEIN"/>
    <property type="match status" value="1"/>
</dbReference>
<name>A0A540KMM4_MALBA</name>
<reference evidence="2 3" key="1">
    <citation type="journal article" date="2019" name="G3 (Bethesda)">
        <title>Sequencing of a Wild Apple (Malus baccata) Genome Unravels the Differences Between Cultivated and Wild Apple Species Regarding Disease Resistance and Cold Tolerance.</title>
        <authorList>
            <person name="Chen X."/>
        </authorList>
    </citation>
    <scope>NUCLEOTIDE SEQUENCE [LARGE SCALE GENOMIC DNA]</scope>
    <source>
        <strain evidence="3">cv. Shandingzi</strain>
        <tissue evidence="2">Leaves</tissue>
    </source>
</reference>
<dbReference type="InterPro" id="IPR013078">
    <property type="entry name" value="His_Pase_superF_clade-1"/>
</dbReference>
<feature type="compositionally biased region" description="Polar residues" evidence="1">
    <location>
        <begin position="387"/>
        <end position="396"/>
    </location>
</feature>
<dbReference type="AlphaFoldDB" id="A0A540KMM4"/>
<dbReference type="InterPro" id="IPR017070">
    <property type="entry name" value="UCP036920_PGAM-like_plant"/>
</dbReference>
<dbReference type="EMBL" id="VIEB01001095">
    <property type="protein sequence ID" value="TQD75474.1"/>
    <property type="molecule type" value="Genomic_DNA"/>
</dbReference>
<dbReference type="PIRSF" id="PIRSF036920">
    <property type="entry name" value="X4Y4"/>
    <property type="match status" value="1"/>
</dbReference>
<dbReference type="Proteomes" id="UP000315295">
    <property type="component" value="Unassembled WGS sequence"/>
</dbReference>